<proteinExistence type="predicted"/>
<comment type="caution">
    <text evidence="1">The sequence shown here is derived from an EMBL/GenBank/DDBJ whole genome shotgun (WGS) entry which is preliminary data.</text>
</comment>
<dbReference type="Proteomes" id="UP001207468">
    <property type="component" value="Unassembled WGS sequence"/>
</dbReference>
<reference evidence="1" key="1">
    <citation type="submission" date="2021-03" db="EMBL/GenBank/DDBJ databases">
        <title>Evolutionary priming and transition to the ectomycorrhizal habit in an iconic lineage of mushroom-forming fungi: is preadaptation a requirement?</title>
        <authorList>
            <consortium name="DOE Joint Genome Institute"/>
            <person name="Looney B.P."/>
            <person name="Miyauchi S."/>
            <person name="Morin E."/>
            <person name="Drula E."/>
            <person name="Courty P.E."/>
            <person name="Chicoki N."/>
            <person name="Fauchery L."/>
            <person name="Kohler A."/>
            <person name="Kuo A."/>
            <person name="LaButti K."/>
            <person name="Pangilinan J."/>
            <person name="Lipzen A."/>
            <person name="Riley R."/>
            <person name="Andreopoulos W."/>
            <person name="He G."/>
            <person name="Johnson J."/>
            <person name="Barry K.W."/>
            <person name="Grigoriev I.V."/>
            <person name="Nagy L."/>
            <person name="Hibbett D."/>
            <person name="Henrissat B."/>
            <person name="Matheny P.B."/>
            <person name="Labbe J."/>
            <person name="Martin A.F."/>
        </authorList>
    </citation>
    <scope>NUCLEOTIDE SEQUENCE</scope>
    <source>
        <strain evidence="1">BPL698</strain>
    </source>
</reference>
<name>A0ACC0TYF8_9AGAM</name>
<keyword evidence="2" id="KW-1185">Reference proteome</keyword>
<gene>
    <name evidence="1" type="ORF">F5148DRAFT_476570</name>
</gene>
<sequence>MDPLSPRHLVVEPEPLGSRVSQPHLCNNPGHEIFVPSTLSTSPFLYKSALVPPLRHHVVLLAVVSALLFDLIGPLDLLNDYYRPVSCFFWSAPGVESPLLLWYLFLVSTWHSVL</sequence>
<protein>
    <submittedName>
        <fullName evidence="1">Uncharacterized protein</fullName>
    </submittedName>
</protein>
<organism evidence="1 2">
    <name type="scientific">Russula earlei</name>
    <dbReference type="NCBI Taxonomy" id="71964"/>
    <lineage>
        <taxon>Eukaryota</taxon>
        <taxon>Fungi</taxon>
        <taxon>Dikarya</taxon>
        <taxon>Basidiomycota</taxon>
        <taxon>Agaricomycotina</taxon>
        <taxon>Agaricomycetes</taxon>
        <taxon>Russulales</taxon>
        <taxon>Russulaceae</taxon>
        <taxon>Russula</taxon>
    </lineage>
</organism>
<accession>A0ACC0TYF8</accession>
<evidence type="ECO:0000313" key="2">
    <source>
        <dbReference type="Proteomes" id="UP001207468"/>
    </source>
</evidence>
<dbReference type="EMBL" id="JAGFNK010000305">
    <property type="protein sequence ID" value="KAI9453371.1"/>
    <property type="molecule type" value="Genomic_DNA"/>
</dbReference>
<evidence type="ECO:0000313" key="1">
    <source>
        <dbReference type="EMBL" id="KAI9453371.1"/>
    </source>
</evidence>